<comment type="similarity">
    <text evidence="2">Belongs to the FUN14 family.</text>
</comment>
<comment type="caution">
    <text evidence="7">The sequence shown here is derived from an EMBL/GenBank/DDBJ whole genome shotgun (WGS) entry which is preliminary data.</text>
</comment>
<evidence type="ECO:0000256" key="3">
    <source>
        <dbReference type="ARBA" id="ARBA00022692"/>
    </source>
</evidence>
<evidence type="ECO:0000256" key="5">
    <source>
        <dbReference type="ARBA" id="ARBA00023136"/>
    </source>
</evidence>
<keyword evidence="8" id="KW-1185">Reference proteome</keyword>
<dbReference type="InterPro" id="IPR018247">
    <property type="entry name" value="EF_Hand_1_Ca_BS"/>
</dbReference>
<keyword evidence="5" id="KW-0472">Membrane</keyword>
<proteinExistence type="inferred from homology"/>
<sequence>EPGSRRSFAEEEHSQRIGVPGRPGAPRRLSRQRALRAATVGVAVDEVYPAKGGQLTLGSTLGYCAGVALRFAGRIAAGGVGASFCLIQGLSYSGYIQVDWRKVERDYVKILDQNGDGKVDTDDLVLAWHRVRDCLAFNLPAGAGFTAGLAYGLGATFGTSWKAALVAGVGGKALLPRVAMGGLGALGSPAALVGLQGLWGAPGPACPGRLPPPPRPALCLPLFLGEPEERCRWAPRLMAPARE</sequence>
<keyword evidence="3" id="KW-0812">Transmembrane</keyword>
<accession>A0ABN9QAY0</accession>
<keyword evidence="4" id="KW-1133">Transmembrane helix</keyword>
<evidence type="ECO:0000256" key="1">
    <source>
        <dbReference type="ARBA" id="ARBA00004370"/>
    </source>
</evidence>
<dbReference type="PANTHER" id="PTHR21346:SF0">
    <property type="entry name" value="RE45833P"/>
    <property type="match status" value="1"/>
</dbReference>
<comment type="subcellular location">
    <subcellularLocation>
        <location evidence="1">Membrane</location>
    </subcellularLocation>
</comment>
<dbReference type="Pfam" id="PF04930">
    <property type="entry name" value="FUN14"/>
    <property type="match status" value="1"/>
</dbReference>
<name>A0ABN9QAY0_9DINO</name>
<organism evidence="7 8">
    <name type="scientific">Prorocentrum cordatum</name>
    <dbReference type="NCBI Taxonomy" id="2364126"/>
    <lineage>
        <taxon>Eukaryota</taxon>
        <taxon>Sar</taxon>
        <taxon>Alveolata</taxon>
        <taxon>Dinophyceae</taxon>
        <taxon>Prorocentrales</taxon>
        <taxon>Prorocentraceae</taxon>
        <taxon>Prorocentrum</taxon>
    </lineage>
</organism>
<feature type="region of interest" description="Disordered" evidence="6">
    <location>
        <begin position="1"/>
        <end position="27"/>
    </location>
</feature>
<evidence type="ECO:0008006" key="9">
    <source>
        <dbReference type="Google" id="ProtNLM"/>
    </source>
</evidence>
<dbReference type="EMBL" id="CAUYUJ010002649">
    <property type="protein sequence ID" value="CAK0801725.1"/>
    <property type="molecule type" value="Genomic_DNA"/>
</dbReference>
<protein>
    <recommendedName>
        <fullName evidence="9">EF-hand domain-containing protein</fullName>
    </recommendedName>
</protein>
<feature type="non-terminal residue" evidence="7">
    <location>
        <position position="1"/>
    </location>
</feature>
<evidence type="ECO:0000313" key="7">
    <source>
        <dbReference type="EMBL" id="CAK0801725.1"/>
    </source>
</evidence>
<dbReference type="Proteomes" id="UP001189429">
    <property type="component" value="Unassembled WGS sequence"/>
</dbReference>
<gene>
    <name evidence="7" type="ORF">PCOR1329_LOCUS9503</name>
</gene>
<evidence type="ECO:0000313" key="8">
    <source>
        <dbReference type="Proteomes" id="UP001189429"/>
    </source>
</evidence>
<reference evidence="7" key="1">
    <citation type="submission" date="2023-10" db="EMBL/GenBank/DDBJ databases">
        <authorList>
            <person name="Chen Y."/>
            <person name="Shah S."/>
            <person name="Dougan E. K."/>
            <person name="Thang M."/>
            <person name="Chan C."/>
        </authorList>
    </citation>
    <scope>NUCLEOTIDE SEQUENCE [LARGE SCALE GENOMIC DNA]</scope>
</reference>
<evidence type="ECO:0000256" key="4">
    <source>
        <dbReference type="ARBA" id="ARBA00022989"/>
    </source>
</evidence>
<dbReference type="PROSITE" id="PS00018">
    <property type="entry name" value="EF_HAND_1"/>
    <property type="match status" value="1"/>
</dbReference>
<evidence type="ECO:0000256" key="6">
    <source>
        <dbReference type="SAM" id="MobiDB-lite"/>
    </source>
</evidence>
<dbReference type="PANTHER" id="PTHR21346">
    <property type="entry name" value="FUN14 DOMAIN CONTAINING"/>
    <property type="match status" value="1"/>
</dbReference>
<dbReference type="InterPro" id="IPR007014">
    <property type="entry name" value="FUN14"/>
</dbReference>
<evidence type="ECO:0000256" key="2">
    <source>
        <dbReference type="ARBA" id="ARBA00009160"/>
    </source>
</evidence>